<dbReference type="InterPro" id="IPR020018">
    <property type="entry name" value="Motility-assoc_lipoprot_GldH"/>
</dbReference>
<evidence type="ECO:0008006" key="2">
    <source>
        <dbReference type="Google" id="ProtNLM"/>
    </source>
</evidence>
<gene>
    <name evidence="1" type="ORF">METZ01_LOCUS139023</name>
</gene>
<protein>
    <recommendedName>
        <fullName evidence="2">Gliding motility lipoprotein GldH</fullName>
    </recommendedName>
</protein>
<accession>A0A381ZAE8</accession>
<organism evidence="1">
    <name type="scientific">marine metagenome</name>
    <dbReference type="NCBI Taxonomy" id="408172"/>
    <lineage>
        <taxon>unclassified sequences</taxon>
        <taxon>metagenomes</taxon>
        <taxon>ecological metagenomes</taxon>
    </lineage>
</organism>
<sequence>MFNEYNSMPMAWHKDSVVKFNFQIKDSFARYNTYIKVRLNDEYMFNNIYVIAALENAQGLLLIDTLEYPMALNEGELIGRKFINIVENKLLHKENFTLVKDVEYKFSIKHAMRLINKTKGLESLEGILDIGYSVEKVK</sequence>
<name>A0A381ZAE8_9ZZZZ</name>
<dbReference type="Pfam" id="PF14109">
    <property type="entry name" value="GldH_lipo"/>
    <property type="match status" value="1"/>
</dbReference>
<reference evidence="1" key="1">
    <citation type="submission" date="2018-05" db="EMBL/GenBank/DDBJ databases">
        <authorList>
            <person name="Lanie J.A."/>
            <person name="Ng W.-L."/>
            <person name="Kazmierczak K.M."/>
            <person name="Andrzejewski T.M."/>
            <person name="Davidsen T.M."/>
            <person name="Wayne K.J."/>
            <person name="Tettelin H."/>
            <person name="Glass J.I."/>
            <person name="Rusch D."/>
            <person name="Podicherti R."/>
            <person name="Tsui H.-C.T."/>
            <person name="Winkler M.E."/>
        </authorList>
    </citation>
    <scope>NUCLEOTIDE SEQUENCE</scope>
</reference>
<proteinExistence type="predicted"/>
<evidence type="ECO:0000313" key="1">
    <source>
        <dbReference type="EMBL" id="SVA86169.1"/>
    </source>
</evidence>
<dbReference type="AlphaFoldDB" id="A0A381ZAE8"/>
<dbReference type="EMBL" id="UINC01020546">
    <property type="protein sequence ID" value="SVA86169.1"/>
    <property type="molecule type" value="Genomic_DNA"/>
</dbReference>